<comment type="pathway">
    <text evidence="3">Isoprenoid biosynthesis; isopentenyl diphosphate biosynthesis via DXP pathway; isopentenyl diphosphate from 1-deoxy-D-xylulose 5-phosphate: step 2/6.</text>
</comment>
<evidence type="ECO:0000256" key="3">
    <source>
        <dbReference type="HAMAP-Rule" id="MF_00108"/>
    </source>
</evidence>
<dbReference type="Gene3D" id="3.90.550.10">
    <property type="entry name" value="Spore Coat Polysaccharide Biosynthesis Protein SpsA, Chain A"/>
    <property type="match status" value="1"/>
</dbReference>
<comment type="catalytic activity">
    <reaction evidence="3">
        <text>2-C-methyl-D-erythritol 4-phosphate + CTP + H(+) = 4-CDP-2-C-methyl-D-erythritol + diphosphate</text>
        <dbReference type="Rhea" id="RHEA:13429"/>
        <dbReference type="ChEBI" id="CHEBI:15378"/>
        <dbReference type="ChEBI" id="CHEBI:33019"/>
        <dbReference type="ChEBI" id="CHEBI:37563"/>
        <dbReference type="ChEBI" id="CHEBI:57823"/>
        <dbReference type="ChEBI" id="CHEBI:58262"/>
        <dbReference type="EC" id="2.7.7.60"/>
    </reaction>
</comment>
<organism evidence="4 5">
    <name type="scientific">Nibribacter koreensis</name>
    <dbReference type="NCBI Taxonomy" id="1084519"/>
    <lineage>
        <taxon>Bacteria</taxon>
        <taxon>Pseudomonadati</taxon>
        <taxon>Bacteroidota</taxon>
        <taxon>Cytophagia</taxon>
        <taxon>Cytophagales</taxon>
        <taxon>Hymenobacteraceae</taxon>
        <taxon>Nibribacter</taxon>
    </lineage>
</organism>
<dbReference type="HAMAP" id="MF_00108">
    <property type="entry name" value="IspD"/>
    <property type="match status" value="1"/>
</dbReference>
<gene>
    <name evidence="3" type="primary">ispD</name>
    <name evidence="4" type="ORF">GCM10023183_22550</name>
</gene>
<feature type="site" description="Positions MEP for the nucleophilic attack" evidence="3">
    <location>
        <position position="212"/>
    </location>
</feature>
<dbReference type="InterPro" id="IPR001228">
    <property type="entry name" value="IspD"/>
</dbReference>
<dbReference type="InterPro" id="IPR034683">
    <property type="entry name" value="IspD/TarI"/>
</dbReference>
<name>A0ABP8FM35_9BACT</name>
<feature type="site" description="Transition state stabilizer" evidence="3">
    <location>
        <position position="20"/>
    </location>
</feature>
<dbReference type="InterPro" id="IPR050088">
    <property type="entry name" value="IspD/TarI_cytidylyltransf_bact"/>
</dbReference>
<keyword evidence="2 3" id="KW-0548">Nucleotidyltransferase</keyword>
<dbReference type="EMBL" id="BAABGX010000002">
    <property type="protein sequence ID" value="GAA4306977.1"/>
    <property type="molecule type" value="Genomic_DNA"/>
</dbReference>
<dbReference type="PANTHER" id="PTHR32125:SF4">
    <property type="entry name" value="2-C-METHYL-D-ERYTHRITOL 4-PHOSPHATE CYTIDYLYLTRANSFERASE, CHLOROPLASTIC"/>
    <property type="match status" value="1"/>
</dbReference>
<dbReference type="NCBIfam" id="NF001186">
    <property type="entry name" value="PRK00155.2-3"/>
    <property type="match status" value="1"/>
</dbReference>
<dbReference type="Proteomes" id="UP001501844">
    <property type="component" value="Unassembled WGS sequence"/>
</dbReference>
<dbReference type="RefSeq" id="WP_345166004.1">
    <property type="nucleotide sequence ID" value="NZ_BAABGX010000002.1"/>
</dbReference>
<dbReference type="GO" id="GO:0016779">
    <property type="term" value="F:nucleotidyltransferase activity"/>
    <property type="evidence" value="ECO:0007669"/>
    <property type="project" value="UniProtKB-KW"/>
</dbReference>
<dbReference type="EC" id="2.7.7.60" evidence="3"/>
<comment type="function">
    <text evidence="3">Catalyzes the formation of 4-diphosphocytidyl-2-C-methyl-D-erythritol from CTP and 2-C-methyl-D-erythritol 4-phosphate (MEP).</text>
</comment>
<feature type="site" description="Transition state stabilizer" evidence="3">
    <location>
        <position position="27"/>
    </location>
</feature>
<evidence type="ECO:0000313" key="4">
    <source>
        <dbReference type="EMBL" id="GAA4306977.1"/>
    </source>
</evidence>
<comment type="caution">
    <text evidence="4">The sequence shown here is derived from an EMBL/GenBank/DDBJ whole genome shotgun (WGS) entry which is preliminary data.</text>
</comment>
<dbReference type="NCBIfam" id="TIGR00453">
    <property type="entry name" value="ispD"/>
    <property type="match status" value="1"/>
</dbReference>
<dbReference type="CDD" id="cd02516">
    <property type="entry name" value="CDP-ME_synthetase"/>
    <property type="match status" value="1"/>
</dbReference>
<protein>
    <recommendedName>
        <fullName evidence="3">2-C-methyl-D-erythritol 4-phosphate cytidylyltransferase</fullName>
        <ecNumber evidence="3">2.7.7.60</ecNumber>
    </recommendedName>
    <alternativeName>
        <fullName evidence="3">4-diphosphocytidyl-2C-methyl-D-erythritol synthase</fullName>
    </alternativeName>
    <alternativeName>
        <fullName evidence="3">MEP cytidylyltransferase</fullName>
        <shortName evidence="3">MCT</shortName>
    </alternativeName>
</protein>
<reference evidence="5" key="1">
    <citation type="journal article" date="2019" name="Int. J. Syst. Evol. Microbiol.">
        <title>The Global Catalogue of Microorganisms (GCM) 10K type strain sequencing project: providing services to taxonomists for standard genome sequencing and annotation.</title>
        <authorList>
            <consortium name="The Broad Institute Genomics Platform"/>
            <consortium name="The Broad Institute Genome Sequencing Center for Infectious Disease"/>
            <person name="Wu L."/>
            <person name="Ma J."/>
        </authorList>
    </citation>
    <scope>NUCLEOTIDE SEQUENCE [LARGE SCALE GENOMIC DNA]</scope>
    <source>
        <strain evidence="5">JCM 17917</strain>
    </source>
</reference>
<dbReference type="InterPro" id="IPR029044">
    <property type="entry name" value="Nucleotide-diphossugar_trans"/>
</dbReference>
<proteinExistence type="inferred from homology"/>
<keyword evidence="1 3" id="KW-0808">Transferase</keyword>
<evidence type="ECO:0000313" key="5">
    <source>
        <dbReference type="Proteomes" id="UP001501844"/>
    </source>
</evidence>
<comment type="similarity">
    <text evidence="3">Belongs to the IspD/TarI cytidylyltransferase family. IspD subfamily.</text>
</comment>
<sequence length="237" mass="26089">MQEPSYPIYTIVVAGGTGSRMNAPLPKQFLPVAGLPVLMHTLLRFHAYNPAMPLVLVLPAAELATWKDLCLQYDFRVTHQVVAGGKTRFQSVQNGLAALRIYEDGVVAVHDGVRPFVTQAIIHTAFETAHELGTAVVSVALKDSIRRVTGNVSKAVNRNAYKLVQTPQCFRLPLLRRAYEQGESSQFTDDASVVEKFGHKIHLVEGAYQNIKLTTPEDMLLAEAILAAERSNQSPKQ</sequence>
<keyword evidence="3" id="KW-0414">Isoprene biosynthesis</keyword>
<feature type="site" description="Positions MEP for the nucleophilic attack" evidence="3">
    <location>
        <position position="158"/>
    </location>
</feature>
<dbReference type="SUPFAM" id="SSF53448">
    <property type="entry name" value="Nucleotide-diphospho-sugar transferases"/>
    <property type="match status" value="1"/>
</dbReference>
<keyword evidence="5" id="KW-1185">Reference proteome</keyword>
<evidence type="ECO:0000256" key="1">
    <source>
        <dbReference type="ARBA" id="ARBA00022679"/>
    </source>
</evidence>
<dbReference type="PANTHER" id="PTHR32125">
    <property type="entry name" value="2-C-METHYL-D-ERYTHRITOL 4-PHOSPHATE CYTIDYLYLTRANSFERASE, CHLOROPLASTIC"/>
    <property type="match status" value="1"/>
</dbReference>
<dbReference type="Pfam" id="PF01128">
    <property type="entry name" value="IspD"/>
    <property type="match status" value="1"/>
</dbReference>
<evidence type="ECO:0000256" key="2">
    <source>
        <dbReference type="ARBA" id="ARBA00022695"/>
    </source>
</evidence>
<accession>A0ABP8FM35</accession>